<reference evidence="1 2" key="1">
    <citation type="submission" date="2015-07" db="EMBL/GenBank/DDBJ databases">
        <authorList>
            <person name="Kim K.M."/>
        </authorList>
    </citation>
    <scope>NUCLEOTIDE SEQUENCE [LARGE SCALE GENOMIC DNA]</scope>
    <source>
        <strain evidence="1 2">KCTC 12363</strain>
    </source>
</reference>
<dbReference type="OrthoDB" id="954443at2"/>
<dbReference type="PATRIC" id="fig|320787.5.peg.2279"/>
<name>A0A0H4PFC7_9BACT</name>
<dbReference type="Proteomes" id="UP000036520">
    <property type="component" value="Chromosome"/>
</dbReference>
<evidence type="ECO:0000313" key="1">
    <source>
        <dbReference type="EMBL" id="AKP51498.1"/>
    </source>
</evidence>
<dbReference type="AlphaFoldDB" id="A0A0H4PFC7"/>
<accession>A0A0H4PFC7</accession>
<dbReference type="KEGG" id="camu:CA2015_2075"/>
<evidence type="ECO:0000313" key="2">
    <source>
        <dbReference type="Proteomes" id="UP000036520"/>
    </source>
</evidence>
<sequence length="219" mass="24569">MAKMNSLSEAETLELYRVSLNNTENQPEIANAMAEKGYDASVISQGKALLAKARQLFDANRIEDNETSAAYANFTQAKSALEDTYGVHRKLAKVVFKNDGVILGRLEILGRIPRAYTGWMEKVKTFYSEVVVDSALQNQLSRLNISIDELNAGESQIAVLEAARENYLREKGESQEATKIKDEALEEIEDWMSDFYRVAKVALVNKSQLLESIGKLVRR</sequence>
<proteinExistence type="predicted"/>
<keyword evidence="2" id="KW-1185">Reference proteome</keyword>
<protein>
    <submittedName>
        <fullName evidence="1">Uncharacterized protein</fullName>
    </submittedName>
</protein>
<dbReference type="RefSeq" id="WP_048641824.1">
    <property type="nucleotide sequence ID" value="NZ_CP012040.1"/>
</dbReference>
<gene>
    <name evidence="1" type="ORF">CA2015_2075</name>
</gene>
<dbReference type="EMBL" id="CP012040">
    <property type="protein sequence ID" value="AKP51498.1"/>
    <property type="molecule type" value="Genomic_DNA"/>
</dbReference>
<organism evidence="1 2">
    <name type="scientific">Cyclobacterium amurskyense</name>
    <dbReference type="NCBI Taxonomy" id="320787"/>
    <lineage>
        <taxon>Bacteria</taxon>
        <taxon>Pseudomonadati</taxon>
        <taxon>Bacteroidota</taxon>
        <taxon>Cytophagia</taxon>
        <taxon>Cytophagales</taxon>
        <taxon>Cyclobacteriaceae</taxon>
        <taxon>Cyclobacterium</taxon>
    </lineage>
</organism>